<name>A0A426S5P6_9ACTN</name>
<evidence type="ECO:0000313" key="2">
    <source>
        <dbReference type="Proteomes" id="UP000276379"/>
    </source>
</evidence>
<sequence>MTKLLAWLVVLLLQGRRRRRPVYPPFSCPYVGAATTYHRGQAPLRGEDSRLVRPYLDLVEIYA</sequence>
<dbReference type="Proteomes" id="UP000276379">
    <property type="component" value="Unassembled WGS sequence"/>
</dbReference>
<dbReference type="RefSeq" id="WP_125208733.1">
    <property type="nucleotide sequence ID" value="NZ_PDER01000004.1"/>
</dbReference>
<organism evidence="1 2">
    <name type="scientific">Streptomyces griseofuscus</name>
    <dbReference type="NCBI Taxonomy" id="146922"/>
    <lineage>
        <taxon>Bacteria</taxon>
        <taxon>Bacillati</taxon>
        <taxon>Actinomycetota</taxon>
        <taxon>Actinomycetes</taxon>
        <taxon>Kitasatosporales</taxon>
        <taxon>Streptomycetaceae</taxon>
        <taxon>Streptomyces</taxon>
    </lineage>
</organism>
<protein>
    <submittedName>
        <fullName evidence="1">Uncharacterized protein</fullName>
    </submittedName>
</protein>
<reference evidence="1 2" key="1">
    <citation type="submission" date="2017-10" db="EMBL/GenBank/DDBJ databases">
        <title>Draft genome of actinobacteria isolated from guarana (Paullinia cupana (Mart.) Ducke.</title>
        <authorList>
            <person name="Siqueira K.A."/>
            <person name="Liotti R.G."/>
            <person name="Mendes T.A."/>
            <person name="Soares M.A."/>
        </authorList>
    </citation>
    <scope>NUCLEOTIDE SEQUENCE [LARGE SCALE GENOMIC DNA]</scope>
    <source>
        <strain evidence="1 2">199</strain>
    </source>
</reference>
<evidence type="ECO:0000313" key="1">
    <source>
        <dbReference type="EMBL" id="RRQ85097.1"/>
    </source>
</evidence>
<accession>A0A426S5P6</accession>
<proteinExistence type="predicted"/>
<gene>
    <name evidence="1" type="ORF">CQW44_19120</name>
</gene>
<comment type="caution">
    <text evidence="1">The sequence shown here is derived from an EMBL/GenBank/DDBJ whole genome shotgun (WGS) entry which is preliminary data.</text>
</comment>
<dbReference type="EMBL" id="PDES01000008">
    <property type="protein sequence ID" value="RRQ85097.1"/>
    <property type="molecule type" value="Genomic_DNA"/>
</dbReference>
<dbReference type="AlphaFoldDB" id="A0A426S5P6"/>
<keyword evidence="2" id="KW-1185">Reference proteome</keyword>